<feature type="transmembrane region" description="Helical" evidence="1">
    <location>
        <begin position="199"/>
        <end position="218"/>
    </location>
</feature>
<proteinExistence type="predicted"/>
<name>A0A813U2E7_9BILA</name>
<gene>
    <name evidence="3" type="ORF">OKA104_LOCUS2166</name>
    <name evidence="2" type="ORF">VCS650_LOCUS4903</name>
</gene>
<evidence type="ECO:0000256" key="1">
    <source>
        <dbReference type="SAM" id="Phobius"/>
    </source>
</evidence>
<accession>A0A813U2E7</accession>
<dbReference type="OrthoDB" id="10039922at2759"/>
<organism evidence="2 4">
    <name type="scientific">Adineta steineri</name>
    <dbReference type="NCBI Taxonomy" id="433720"/>
    <lineage>
        <taxon>Eukaryota</taxon>
        <taxon>Metazoa</taxon>
        <taxon>Spiralia</taxon>
        <taxon>Gnathifera</taxon>
        <taxon>Rotifera</taxon>
        <taxon>Eurotatoria</taxon>
        <taxon>Bdelloidea</taxon>
        <taxon>Adinetida</taxon>
        <taxon>Adinetidae</taxon>
        <taxon>Adineta</taxon>
    </lineage>
</organism>
<evidence type="ECO:0000313" key="2">
    <source>
        <dbReference type="EMBL" id="CAF0817776.1"/>
    </source>
</evidence>
<comment type="caution">
    <text evidence="2">The sequence shown here is derived from an EMBL/GenBank/DDBJ whole genome shotgun (WGS) entry which is preliminary data.</text>
</comment>
<protein>
    <submittedName>
        <fullName evidence="2">Uncharacterized protein</fullName>
    </submittedName>
</protein>
<reference evidence="2" key="1">
    <citation type="submission" date="2021-02" db="EMBL/GenBank/DDBJ databases">
        <authorList>
            <person name="Nowell W R."/>
        </authorList>
    </citation>
    <scope>NUCLEOTIDE SEQUENCE</scope>
</reference>
<feature type="transmembrane region" description="Helical" evidence="1">
    <location>
        <begin position="409"/>
        <end position="432"/>
    </location>
</feature>
<feature type="transmembrane region" description="Helical" evidence="1">
    <location>
        <begin position="306"/>
        <end position="329"/>
    </location>
</feature>
<keyword evidence="1" id="KW-1133">Transmembrane helix</keyword>
<dbReference type="AlphaFoldDB" id="A0A813U2E7"/>
<feature type="transmembrane region" description="Helical" evidence="1">
    <location>
        <begin position="170"/>
        <end position="192"/>
    </location>
</feature>
<feature type="transmembrane region" description="Helical" evidence="1">
    <location>
        <begin position="439"/>
        <end position="460"/>
    </location>
</feature>
<feature type="transmembrane region" description="Helical" evidence="1">
    <location>
        <begin position="230"/>
        <end position="247"/>
    </location>
</feature>
<dbReference type="EMBL" id="CAJNON010000028">
    <property type="protein sequence ID" value="CAF0817776.1"/>
    <property type="molecule type" value="Genomic_DNA"/>
</dbReference>
<sequence length="582" mass="68178">MNVLHYSFSLSACPKCHLLICQHTSLANLEFDSLPQPITECSNPTISIQNDLENPYQQLSSHGTNFYMFPSTISDTRHSWTTFGTQSIESIHTLNNLSFNNETISDAIPFANENIIQSSLSLNQIVRTQSEKFKSSIDLAKSLSYSTSFSHIKHGDNSIKKSSRYLNRSFFLILILIFSYLITNTIDIVLIYIYYHTNYLYLISFISTIILCDMILWMNNLIQLKTLPSYLLLIPFIIRLYLLYELVELLTMAFDKNDNIEIFDSSSSTSSSTATTITFETTMSQTTHSPINNRQVSSYKIRKQRLFYYLTLFYLVHTGFFTFINFYFWSNNFEPSTKSVLNMDYFIPQWTLNDDLLSTTTDTITTYASTMYLEMNPEHSARRTMFTNWTQYLFSSYIPLSIRLPSSSLFVLISISYYLIINYSFISTFLIFKRFSLFIIPSILSHLCLILTRIYTFIFLFRFNIWWLPISFLLIHIILLIILLFDQFKYQHKRNTIFLQIIFSLLTQNSIDNISIHALISIENISIFIYRLYLEIISFDYNDTVLRLIIFLTILISIQIIGFIFDILSKNILYRTKSIIKL</sequence>
<feature type="transmembrane region" description="Helical" evidence="1">
    <location>
        <begin position="466"/>
        <end position="485"/>
    </location>
</feature>
<dbReference type="EMBL" id="CAJOAY010000058">
    <property type="protein sequence ID" value="CAF3513085.1"/>
    <property type="molecule type" value="Genomic_DNA"/>
</dbReference>
<dbReference type="Proteomes" id="UP000663881">
    <property type="component" value="Unassembled WGS sequence"/>
</dbReference>
<keyword evidence="1" id="KW-0472">Membrane</keyword>
<keyword evidence="1" id="KW-0812">Transmembrane</keyword>
<feature type="transmembrane region" description="Helical" evidence="1">
    <location>
        <begin position="545"/>
        <end position="568"/>
    </location>
</feature>
<evidence type="ECO:0000313" key="3">
    <source>
        <dbReference type="EMBL" id="CAF3513085.1"/>
    </source>
</evidence>
<dbReference type="Proteomes" id="UP000663891">
    <property type="component" value="Unassembled WGS sequence"/>
</dbReference>
<evidence type="ECO:0000313" key="4">
    <source>
        <dbReference type="Proteomes" id="UP000663891"/>
    </source>
</evidence>